<comment type="caution">
    <text evidence="3">The sequence shown here is derived from an EMBL/GenBank/DDBJ whole genome shotgun (WGS) entry which is preliminary data.</text>
</comment>
<dbReference type="Pfam" id="PF17963">
    <property type="entry name" value="Big_9"/>
    <property type="match status" value="1"/>
</dbReference>
<evidence type="ECO:0000256" key="1">
    <source>
        <dbReference type="SAM" id="MobiDB-lite"/>
    </source>
</evidence>
<accession>A0ABR8LQT2</accession>
<feature type="region of interest" description="Disordered" evidence="1">
    <location>
        <begin position="140"/>
        <end position="171"/>
    </location>
</feature>
<gene>
    <name evidence="3" type="ORF">HHX48_11160</name>
</gene>
<feature type="chain" id="PRO_5045086099" evidence="2">
    <location>
        <begin position="22"/>
        <end position="171"/>
    </location>
</feature>
<dbReference type="Gene3D" id="2.60.40.2810">
    <property type="match status" value="1"/>
</dbReference>
<dbReference type="PROSITE" id="PS51257">
    <property type="entry name" value="PROKAR_LIPOPROTEIN"/>
    <property type="match status" value="1"/>
</dbReference>
<keyword evidence="2" id="KW-0732">Signal</keyword>
<feature type="compositionally biased region" description="Acidic residues" evidence="1">
    <location>
        <begin position="157"/>
        <end position="171"/>
    </location>
</feature>
<feature type="signal peptide" evidence="2">
    <location>
        <begin position="1"/>
        <end position="21"/>
    </location>
</feature>
<dbReference type="Proteomes" id="UP000624419">
    <property type="component" value="Unassembled WGS sequence"/>
</dbReference>
<protein>
    <submittedName>
        <fullName evidence="3">Cadherin-like domain-containing protein</fullName>
    </submittedName>
</protein>
<dbReference type="RefSeq" id="WP_191025119.1">
    <property type="nucleotide sequence ID" value="NZ_JABBXD010000005.1"/>
</dbReference>
<dbReference type="SUPFAM" id="SSF49313">
    <property type="entry name" value="Cadherin-like"/>
    <property type="match status" value="1"/>
</dbReference>
<evidence type="ECO:0000313" key="4">
    <source>
        <dbReference type="Proteomes" id="UP000624419"/>
    </source>
</evidence>
<keyword evidence="4" id="KW-1185">Reference proteome</keyword>
<dbReference type="InterPro" id="IPR015919">
    <property type="entry name" value="Cadherin-like_sf"/>
</dbReference>
<name>A0ABR8LQT2_9ALTE</name>
<sequence>MHKRLSLLLALPLTLSLSGCFDDDDDNDVEDMPEQENVAPEAISESFTTQVDTAFSEELTATDADGDMLIYAVGEEPQQGMLELSEDGSFTYTPSQEVTGEDSFVYTVSDGVNDPVSATITITIETQQVSTSEYVRSAFNQAPTDEPLPVNGRELQQDVEDPDAFNDLIDQ</sequence>
<reference evidence="3 4" key="1">
    <citation type="submission" date="2020-04" db="EMBL/GenBank/DDBJ databases">
        <title>Salinimonas sp. HHU 13199.</title>
        <authorList>
            <person name="Cui X."/>
            <person name="Zhang D."/>
        </authorList>
    </citation>
    <scope>NUCLEOTIDE SEQUENCE [LARGE SCALE GENOMIC DNA]</scope>
    <source>
        <strain evidence="3 4">HHU 13199</strain>
    </source>
</reference>
<organism evidence="3 4">
    <name type="scientific">Salinimonas profundi</name>
    <dbReference type="NCBI Taxonomy" id="2729140"/>
    <lineage>
        <taxon>Bacteria</taxon>
        <taxon>Pseudomonadati</taxon>
        <taxon>Pseudomonadota</taxon>
        <taxon>Gammaproteobacteria</taxon>
        <taxon>Alteromonadales</taxon>
        <taxon>Alteromonadaceae</taxon>
        <taxon>Alteromonas/Salinimonas group</taxon>
        <taxon>Salinimonas</taxon>
    </lineage>
</organism>
<proteinExistence type="predicted"/>
<evidence type="ECO:0000256" key="2">
    <source>
        <dbReference type="SAM" id="SignalP"/>
    </source>
</evidence>
<dbReference type="EMBL" id="JABBXD010000005">
    <property type="protein sequence ID" value="MBD3586299.1"/>
    <property type="molecule type" value="Genomic_DNA"/>
</dbReference>
<evidence type="ECO:0000313" key="3">
    <source>
        <dbReference type="EMBL" id="MBD3586299.1"/>
    </source>
</evidence>